<sequence length="171" mass="18965">MAKTQQLMARIPHERIPKQRTPTKRTTQEADGSRSKHPKSGQPNWPNGADTQRSGHPTERTTQQEPTRPVSISTKLLDQKQLGRTLTAVWKCKKCSDMTSTTVRLLKIGGAEVVDGWSRSSTLDAAMLKYGGAEVNERRDSDMKERGREQRDIGFGVATSSADRPDSIPPP</sequence>
<accession>A0A4U0Y379</accession>
<evidence type="ECO:0000256" key="1">
    <source>
        <dbReference type="SAM" id="MobiDB-lite"/>
    </source>
</evidence>
<evidence type="ECO:0000313" key="2">
    <source>
        <dbReference type="EMBL" id="TKA83246.1"/>
    </source>
</evidence>
<reference evidence="2 3" key="1">
    <citation type="submission" date="2017-03" db="EMBL/GenBank/DDBJ databases">
        <title>Genomes of endolithic fungi from Antarctica.</title>
        <authorList>
            <person name="Coleine C."/>
            <person name="Masonjones S."/>
            <person name="Stajich J.E."/>
        </authorList>
    </citation>
    <scope>NUCLEOTIDE SEQUENCE [LARGE SCALE GENOMIC DNA]</scope>
    <source>
        <strain evidence="2 3">CCFEE 5184</strain>
    </source>
</reference>
<keyword evidence="3" id="KW-1185">Reference proteome</keyword>
<feature type="compositionally biased region" description="Basic and acidic residues" evidence="1">
    <location>
        <begin position="137"/>
        <end position="152"/>
    </location>
</feature>
<dbReference type="Proteomes" id="UP000309340">
    <property type="component" value="Unassembled WGS sequence"/>
</dbReference>
<name>A0A4U0Y379_9PEZI</name>
<comment type="caution">
    <text evidence="2">The sequence shown here is derived from an EMBL/GenBank/DDBJ whole genome shotgun (WGS) entry which is preliminary data.</text>
</comment>
<gene>
    <name evidence="2" type="ORF">B0A55_02971</name>
</gene>
<dbReference type="AlphaFoldDB" id="A0A4U0Y379"/>
<dbReference type="EMBL" id="NAJQ01000013">
    <property type="protein sequence ID" value="TKA83246.1"/>
    <property type="molecule type" value="Genomic_DNA"/>
</dbReference>
<evidence type="ECO:0000313" key="3">
    <source>
        <dbReference type="Proteomes" id="UP000309340"/>
    </source>
</evidence>
<feature type="region of interest" description="Disordered" evidence="1">
    <location>
        <begin position="1"/>
        <end position="76"/>
    </location>
</feature>
<proteinExistence type="predicted"/>
<feature type="region of interest" description="Disordered" evidence="1">
    <location>
        <begin position="137"/>
        <end position="171"/>
    </location>
</feature>
<protein>
    <submittedName>
        <fullName evidence="2">Uncharacterized protein</fullName>
    </submittedName>
</protein>
<organism evidence="2 3">
    <name type="scientific">Friedmanniomyces simplex</name>
    <dbReference type="NCBI Taxonomy" id="329884"/>
    <lineage>
        <taxon>Eukaryota</taxon>
        <taxon>Fungi</taxon>
        <taxon>Dikarya</taxon>
        <taxon>Ascomycota</taxon>
        <taxon>Pezizomycotina</taxon>
        <taxon>Dothideomycetes</taxon>
        <taxon>Dothideomycetidae</taxon>
        <taxon>Mycosphaerellales</taxon>
        <taxon>Teratosphaeriaceae</taxon>
        <taxon>Friedmanniomyces</taxon>
    </lineage>
</organism>
<feature type="compositionally biased region" description="Polar residues" evidence="1">
    <location>
        <begin position="41"/>
        <end position="76"/>
    </location>
</feature>